<dbReference type="PANTHER" id="PTHR31834">
    <property type="entry name" value="INITIATION-SPECIFIC ALPHA-1,6-MANNOSYLTRANSFERASE"/>
    <property type="match status" value="1"/>
</dbReference>
<dbReference type="Pfam" id="PF04488">
    <property type="entry name" value="Gly_transf_sug"/>
    <property type="match status" value="1"/>
</dbReference>
<evidence type="ECO:0000313" key="2">
    <source>
        <dbReference type="Proteomes" id="UP000095751"/>
    </source>
</evidence>
<dbReference type="OrthoDB" id="43211at2759"/>
<keyword evidence="2" id="KW-1185">Reference proteome</keyword>
<gene>
    <name evidence="1" type="ORF">FRACYDRAFT_191960</name>
</gene>
<reference evidence="1 2" key="1">
    <citation type="submission" date="2016-09" db="EMBL/GenBank/DDBJ databases">
        <title>Extensive genetic diversity and differential bi-allelic expression allows diatom success in the polar Southern Ocean.</title>
        <authorList>
            <consortium name="DOE Joint Genome Institute"/>
            <person name="Mock T."/>
            <person name="Otillar R.P."/>
            <person name="Strauss J."/>
            <person name="Dupont C."/>
            <person name="Frickenhaus S."/>
            <person name="Maumus F."/>
            <person name="Mcmullan M."/>
            <person name="Sanges R."/>
            <person name="Schmutz J."/>
            <person name="Toseland A."/>
            <person name="Valas R."/>
            <person name="Veluchamy A."/>
            <person name="Ward B.J."/>
            <person name="Allen A."/>
            <person name="Barry K."/>
            <person name="Falciatore A."/>
            <person name="Ferrante M."/>
            <person name="Fortunato A.E."/>
            <person name="Gloeckner G."/>
            <person name="Gruber A."/>
            <person name="Hipkin R."/>
            <person name="Janech M."/>
            <person name="Kroth P."/>
            <person name="Leese F."/>
            <person name="Lindquist E."/>
            <person name="Lyon B.R."/>
            <person name="Martin J."/>
            <person name="Mayer C."/>
            <person name="Parker M."/>
            <person name="Quesneville H."/>
            <person name="Raymond J."/>
            <person name="Uhlig C."/>
            <person name="Valentin K.U."/>
            <person name="Worden A.Z."/>
            <person name="Armbrust E.V."/>
            <person name="Bowler C."/>
            <person name="Green B."/>
            <person name="Moulton V."/>
            <person name="Van Oosterhout C."/>
            <person name="Grigoriev I."/>
        </authorList>
    </citation>
    <scope>NUCLEOTIDE SEQUENCE [LARGE SCALE GENOMIC DNA]</scope>
    <source>
        <strain evidence="1 2">CCMP1102</strain>
    </source>
</reference>
<dbReference type="SUPFAM" id="SSF53448">
    <property type="entry name" value="Nucleotide-diphospho-sugar transferases"/>
    <property type="match status" value="1"/>
</dbReference>
<dbReference type="InterPro" id="IPR029044">
    <property type="entry name" value="Nucleotide-diphossugar_trans"/>
</dbReference>
<protein>
    <recommendedName>
        <fullName evidence="3">Glycosyltransferase family 32 protein</fullName>
    </recommendedName>
</protein>
<dbReference type="PANTHER" id="PTHR31834:SF1">
    <property type="entry name" value="INITIATION-SPECIFIC ALPHA-1,6-MANNOSYLTRANSFERASE"/>
    <property type="match status" value="1"/>
</dbReference>
<dbReference type="GO" id="GO:0000009">
    <property type="term" value="F:alpha-1,6-mannosyltransferase activity"/>
    <property type="evidence" value="ECO:0007669"/>
    <property type="project" value="InterPro"/>
</dbReference>
<dbReference type="Proteomes" id="UP000095751">
    <property type="component" value="Unassembled WGS sequence"/>
</dbReference>
<sequence length="219" mass="25554">MTIDIWRILILYRYGGIYSDFDVAPDVKLTEMTIQNKNYSAFFLSDPWNRPSHWLIGMEPNHPIMYHTMLIILNNLLELKDVSQVKLVFVTGPEALKKGYTTVISTGDGGEEPYKQIFNTGIHRLRKPYPNNTLVQKFKNDGYSYQNRLDKTLVPYRMPTTTNSSNSTNTTTIMITKKERIKKETNSSHWKQIIYETKNNVPRGMCIDHLYMNAQKQKH</sequence>
<dbReference type="InterPro" id="IPR039367">
    <property type="entry name" value="Och1-like"/>
</dbReference>
<dbReference type="GO" id="GO:0000136">
    <property type="term" value="C:mannan polymerase complex"/>
    <property type="evidence" value="ECO:0007669"/>
    <property type="project" value="TreeGrafter"/>
</dbReference>
<dbReference type="EMBL" id="KV784366">
    <property type="protein sequence ID" value="OEU11999.1"/>
    <property type="molecule type" value="Genomic_DNA"/>
</dbReference>
<organism evidence="1 2">
    <name type="scientific">Fragilariopsis cylindrus CCMP1102</name>
    <dbReference type="NCBI Taxonomy" id="635003"/>
    <lineage>
        <taxon>Eukaryota</taxon>
        <taxon>Sar</taxon>
        <taxon>Stramenopiles</taxon>
        <taxon>Ochrophyta</taxon>
        <taxon>Bacillariophyta</taxon>
        <taxon>Bacillariophyceae</taxon>
        <taxon>Bacillariophycidae</taxon>
        <taxon>Bacillariales</taxon>
        <taxon>Bacillariaceae</taxon>
        <taxon>Fragilariopsis</taxon>
    </lineage>
</organism>
<name>A0A1E7F1J9_9STRA</name>
<dbReference type="InterPro" id="IPR007577">
    <property type="entry name" value="GlycoTrfase_DXD_sugar-bd_CS"/>
</dbReference>
<evidence type="ECO:0008006" key="3">
    <source>
        <dbReference type="Google" id="ProtNLM"/>
    </source>
</evidence>
<accession>A0A1E7F1J9</accession>
<proteinExistence type="predicted"/>
<dbReference type="KEGG" id="fcy:FRACYDRAFT_191960"/>
<dbReference type="GO" id="GO:0006487">
    <property type="term" value="P:protein N-linked glycosylation"/>
    <property type="evidence" value="ECO:0007669"/>
    <property type="project" value="TreeGrafter"/>
</dbReference>
<dbReference type="AlphaFoldDB" id="A0A1E7F1J9"/>
<dbReference type="Gene3D" id="3.90.550.20">
    <property type="match status" value="1"/>
</dbReference>
<evidence type="ECO:0000313" key="1">
    <source>
        <dbReference type="EMBL" id="OEU11999.1"/>
    </source>
</evidence>
<dbReference type="InParanoid" id="A0A1E7F1J9"/>